<keyword evidence="6 10" id="KW-0067">ATP-binding</keyword>
<dbReference type="PROSITE" id="PS00154">
    <property type="entry name" value="ATPASE_E1_E2"/>
    <property type="match status" value="1"/>
</dbReference>
<dbReference type="GeneID" id="83179858"/>
<reference evidence="13" key="2">
    <citation type="journal article" date="2023" name="IMA Fungus">
        <title>Comparative genomic study of the Penicillium genus elucidates a diverse pangenome and 15 lateral gene transfer events.</title>
        <authorList>
            <person name="Petersen C."/>
            <person name="Sorensen T."/>
            <person name="Nielsen M.R."/>
            <person name="Sondergaard T.E."/>
            <person name="Sorensen J.L."/>
            <person name="Fitzpatrick D.A."/>
            <person name="Frisvad J.C."/>
            <person name="Nielsen K.L."/>
        </authorList>
    </citation>
    <scope>NUCLEOTIDE SEQUENCE</scope>
    <source>
        <strain evidence="13">IBT 15544</strain>
    </source>
</reference>
<dbReference type="PROSITE" id="PS01047">
    <property type="entry name" value="HMA_1"/>
    <property type="match status" value="1"/>
</dbReference>
<evidence type="ECO:0000256" key="7">
    <source>
        <dbReference type="ARBA" id="ARBA00022967"/>
    </source>
</evidence>
<dbReference type="InterPro" id="IPR059000">
    <property type="entry name" value="ATPase_P-type_domA"/>
</dbReference>
<feature type="transmembrane region" description="Helical" evidence="10">
    <location>
        <begin position="748"/>
        <end position="768"/>
    </location>
</feature>
<dbReference type="SUPFAM" id="SSF56784">
    <property type="entry name" value="HAD-like"/>
    <property type="match status" value="1"/>
</dbReference>
<evidence type="ECO:0000256" key="4">
    <source>
        <dbReference type="ARBA" id="ARBA00022723"/>
    </source>
</evidence>
<evidence type="ECO:0000256" key="11">
    <source>
        <dbReference type="SAM" id="MobiDB-lite"/>
    </source>
</evidence>
<comment type="similarity">
    <text evidence="2 10">Belongs to the cation transport ATPase (P-type) (TC 3.A.3) family. Type IB subfamily.</text>
</comment>
<keyword evidence="5 10" id="KW-0547">Nucleotide-binding</keyword>
<evidence type="ECO:0000256" key="3">
    <source>
        <dbReference type="ARBA" id="ARBA00022692"/>
    </source>
</evidence>
<dbReference type="CDD" id="cd00371">
    <property type="entry name" value="HMA"/>
    <property type="match status" value="1"/>
</dbReference>
<dbReference type="InterPro" id="IPR023299">
    <property type="entry name" value="ATPase_P-typ_cyto_dom_N"/>
</dbReference>
<keyword evidence="14" id="KW-1185">Reference proteome</keyword>
<evidence type="ECO:0000256" key="10">
    <source>
        <dbReference type="RuleBase" id="RU362081"/>
    </source>
</evidence>
<dbReference type="InterPro" id="IPR001757">
    <property type="entry name" value="P_typ_ATPase"/>
</dbReference>
<dbReference type="InterPro" id="IPR006121">
    <property type="entry name" value="HMA_dom"/>
</dbReference>
<evidence type="ECO:0000256" key="5">
    <source>
        <dbReference type="ARBA" id="ARBA00022741"/>
    </source>
</evidence>
<dbReference type="GO" id="GO:0055070">
    <property type="term" value="P:copper ion homeostasis"/>
    <property type="evidence" value="ECO:0007669"/>
    <property type="project" value="TreeGrafter"/>
</dbReference>
<dbReference type="Pfam" id="PF00122">
    <property type="entry name" value="E1-E2_ATPase"/>
    <property type="match status" value="1"/>
</dbReference>
<feature type="transmembrane region" description="Helical" evidence="10">
    <location>
        <begin position="174"/>
        <end position="192"/>
    </location>
</feature>
<dbReference type="InterPro" id="IPR008250">
    <property type="entry name" value="ATPase_P-typ_transduc_dom_A_sf"/>
</dbReference>
<dbReference type="Gene3D" id="3.40.1110.10">
    <property type="entry name" value="Calcium-transporting ATPase, cytoplasmic domain N"/>
    <property type="match status" value="1"/>
</dbReference>
<feature type="region of interest" description="Disordered" evidence="11">
    <location>
        <begin position="25"/>
        <end position="44"/>
    </location>
</feature>
<dbReference type="AlphaFoldDB" id="A0A9W9MNL8"/>
<dbReference type="GO" id="GO:0005507">
    <property type="term" value="F:copper ion binding"/>
    <property type="evidence" value="ECO:0007669"/>
    <property type="project" value="TreeGrafter"/>
</dbReference>
<feature type="transmembrane region" description="Helical" evidence="10">
    <location>
        <begin position="229"/>
        <end position="247"/>
    </location>
</feature>
<dbReference type="PANTHER" id="PTHR43520:SF8">
    <property type="entry name" value="P-TYPE CU(+) TRANSPORTER"/>
    <property type="match status" value="1"/>
</dbReference>
<reference evidence="13" key="1">
    <citation type="submission" date="2022-12" db="EMBL/GenBank/DDBJ databases">
        <authorList>
            <person name="Petersen C."/>
        </authorList>
    </citation>
    <scope>NUCLEOTIDE SEQUENCE</scope>
    <source>
        <strain evidence="13">IBT 15544</strain>
    </source>
</reference>
<gene>
    <name evidence="13" type="ORF">N7498_005495</name>
</gene>
<dbReference type="PROSITE" id="PS50846">
    <property type="entry name" value="HMA_2"/>
    <property type="match status" value="1"/>
</dbReference>
<keyword evidence="9 10" id="KW-0472">Membrane</keyword>
<dbReference type="InterPro" id="IPR036412">
    <property type="entry name" value="HAD-like_sf"/>
</dbReference>
<keyword evidence="7" id="KW-1278">Translocase</keyword>
<keyword evidence="8 10" id="KW-1133">Transmembrane helix</keyword>
<dbReference type="InterPro" id="IPR018303">
    <property type="entry name" value="ATPase_P-typ_P_site"/>
</dbReference>
<dbReference type="GO" id="GO:0016020">
    <property type="term" value="C:membrane"/>
    <property type="evidence" value="ECO:0007669"/>
    <property type="project" value="UniProtKB-SubCell"/>
</dbReference>
<dbReference type="PANTHER" id="PTHR43520">
    <property type="entry name" value="ATP7, ISOFORM B"/>
    <property type="match status" value="1"/>
</dbReference>
<dbReference type="OrthoDB" id="432719at2759"/>
<dbReference type="InterPro" id="IPR023214">
    <property type="entry name" value="HAD_sf"/>
</dbReference>
<keyword evidence="4 10" id="KW-0479">Metal-binding</keyword>
<proteinExistence type="inferred from homology"/>
<dbReference type="Gene3D" id="3.30.70.100">
    <property type="match status" value="1"/>
</dbReference>
<evidence type="ECO:0000256" key="9">
    <source>
        <dbReference type="ARBA" id="ARBA00023136"/>
    </source>
</evidence>
<feature type="transmembrane region" description="Helical" evidence="10">
    <location>
        <begin position="422"/>
        <end position="446"/>
    </location>
</feature>
<dbReference type="GO" id="GO:0005524">
    <property type="term" value="F:ATP binding"/>
    <property type="evidence" value="ECO:0007669"/>
    <property type="project" value="UniProtKB-UniRule"/>
</dbReference>
<dbReference type="FunFam" id="3.30.70.100:FF:000001">
    <property type="entry name" value="ATPase copper transporting beta"/>
    <property type="match status" value="1"/>
</dbReference>
<comment type="subcellular location">
    <subcellularLocation>
        <location evidence="1">Endomembrane system</location>
        <topology evidence="1">Multi-pass membrane protein</topology>
    </subcellularLocation>
    <subcellularLocation>
        <location evidence="10">Membrane</location>
    </subcellularLocation>
</comment>
<evidence type="ECO:0000313" key="14">
    <source>
        <dbReference type="Proteomes" id="UP001150904"/>
    </source>
</evidence>
<organism evidence="13 14">
    <name type="scientific">Penicillium cinerascens</name>
    <dbReference type="NCBI Taxonomy" id="70096"/>
    <lineage>
        <taxon>Eukaryota</taxon>
        <taxon>Fungi</taxon>
        <taxon>Dikarya</taxon>
        <taxon>Ascomycota</taxon>
        <taxon>Pezizomycotina</taxon>
        <taxon>Eurotiomycetes</taxon>
        <taxon>Eurotiomycetidae</taxon>
        <taxon>Eurotiales</taxon>
        <taxon>Aspergillaceae</taxon>
        <taxon>Penicillium</taxon>
    </lineage>
</organism>
<dbReference type="GO" id="GO:0016887">
    <property type="term" value="F:ATP hydrolysis activity"/>
    <property type="evidence" value="ECO:0007669"/>
    <property type="project" value="InterPro"/>
</dbReference>
<accession>A0A9W9MNL8</accession>
<dbReference type="GO" id="GO:0012505">
    <property type="term" value="C:endomembrane system"/>
    <property type="evidence" value="ECO:0007669"/>
    <property type="project" value="UniProtKB-SubCell"/>
</dbReference>
<dbReference type="Gene3D" id="3.40.50.1000">
    <property type="entry name" value="HAD superfamily/HAD-like"/>
    <property type="match status" value="1"/>
</dbReference>
<dbReference type="InterPro" id="IPR017969">
    <property type="entry name" value="Heavy-metal-associated_CS"/>
</dbReference>
<evidence type="ECO:0000256" key="8">
    <source>
        <dbReference type="ARBA" id="ARBA00022989"/>
    </source>
</evidence>
<evidence type="ECO:0000259" key="12">
    <source>
        <dbReference type="PROSITE" id="PS50846"/>
    </source>
</evidence>
<name>A0A9W9MNL8_9EURO</name>
<protein>
    <submittedName>
        <fullName evidence="13">Heavy metal translocatin</fullName>
    </submittedName>
</protein>
<evidence type="ECO:0000313" key="13">
    <source>
        <dbReference type="EMBL" id="KAJ5204616.1"/>
    </source>
</evidence>
<dbReference type="RefSeq" id="XP_058309095.1">
    <property type="nucleotide sequence ID" value="XM_058452557.1"/>
</dbReference>
<keyword evidence="3 10" id="KW-0812">Transmembrane</keyword>
<evidence type="ECO:0000256" key="2">
    <source>
        <dbReference type="ARBA" id="ARBA00006024"/>
    </source>
</evidence>
<dbReference type="Proteomes" id="UP001150904">
    <property type="component" value="Unassembled WGS sequence"/>
</dbReference>
<feature type="transmembrane region" description="Helical" evidence="10">
    <location>
        <begin position="204"/>
        <end position="223"/>
    </location>
</feature>
<dbReference type="SUPFAM" id="SSF81653">
    <property type="entry name" value="Calcium ATPase, transduction domain A"/>
    <property type="match status" value="1"/>
</dbReference>
<feature type="transmembrane region" description="Helical" evidence="10">
    <location>
        <begin position="383"/>
        <end position="402"/>
    </location>
</feature>
<evidence type="ECO:0000256" key="1">
    <source>
        <dbReference type="ARBA" id="ARBA00004127"/>
    </source>
</evidence>
<comment type="caution">
    <text evidence="13">The sequence shown here is derived from an EMBL/GenBank/DDBJ whole genome shotgun (WGS) entry which is preliminary data.</text>
</comment>
<feature type="transmembrane region" description="Helical" evidence="10">
    <location>
        <begin position="135"/>
        <end position="154"/>
    </location>
</feature>
<dbReference type="InterPro" id="IPR036163">
    <property type="entry name" value="HMA_dom_sf"/>
</dbReference>
<dbReference type="PRINTS" id="PR00119">
    <property type="entry name" value="CATATPASE"/>
</dbReference>
<dbReference type="NCBIfam" id="TIGR01525">
    <property type="entry name" value="ATPase-IB_hvy"/>
    <property type="match status" value="1"/>
</dbReference>
<feature type="transmembrane region" description="Helical" evidence="10">
    <location>
        <begin position="774"/>
        <end position="793"/>
    </location>
</feature>
<dbReference type="SUPFAM" id="SSF55008">
    <property type="entry name" value="HMA, heavy metal-associated domain"/>
    <property type="match status" value="1"/>
</dbReference>
<feature type="domain" description="HMA" evidence="12">
    <location>
        <begin position="46"/>
        <end position="111"/>
    </location>
</feature>
<evidence type="ECO:0000256" key="6">
    <source>
        <dbReference type="ARBA" id="ARBA00022840"/>
    </source>
</evidence>
<dbReference type="Pfam" id="PF00403">
    <property type="entry name" value="HMA"/>
    <property type="match status" value="1"/>
</dbReference>
<sequence>MIAFIINSCEALDINLNLQYNESVQHGDDRDKIPHQKKQDATATPGMTIISVSGMTCGACTVVIENALREIEGVEKVTVSLSLQEARVFQNNEIKHAKLIDAVEQAGYDASVGERSSEKKIATLRHTEELQVLRSSLRGLVFVSTVVFCLGYGVDLTFKSFSFHHPALPFMRSVFLFGVTTFGVWSHGDWIFQKACNGAAKGQLNMHTLISASTIVGLSMAIWDLSRGIQARYLDSIIGVLLIITVGRYMDLLSRRRATDTFIGLYYLMDETSSARLAWFDKPVPTSALRPGDEIIIEPFSVVPCDGYVVEGISNVNEAILTGECLPKFKTVGDLLIAGSRNGSGELKLCVQQNGKESFLSQLIGSIESSLASKASTQQRVEFATQNFVAVVFTIAITAAAYEIYVSRDNLSAGLNAAGERLMAVLAAACPCALGLSTPCAVMAGIDVAWKKGILMLAGAETMETVQSITHVLLDKTGTLTQGTPQVTEMAINSHWKNVEADLAVLICATEEQSLAVHPLASAIFKKLLPLCREKWGHYQASGDVKHWKETGGLGLRCEVNSGLGIWKDICVGSLQFMKDNSITGLGSASQCIDEQGSLVFVSVDGDLAASIILQDTVRHDAKETVLALQERGLHVSLLTGDHDAEASRVSAELGIPVAASCATPDMKLDYLKKLQDEGHKFMMVGDGINDGPSLAAAEVGVMMAHGRRCFTTGGSVLIFQSQLSSLLTFLDISQSTMAQVSRNIRWALIYNMVTIALAVGLGSPFNLNITPPVAAAMMSASSIFITAQSLLLRARLSQDKRHDPGANELGTLRKVARLIRVIRSRAHHVFPRFTISAHPSFEMIHFPGSGDSTTTGTGRIFTNGGPAPSSTPLGGAFIHILAISS</sequence>
<dbReference type="EMBL" id="JAPQKR010000012">
    <property type="protein sequence ID" value="KAJ5204616.1"/>
    <property type="molecule type" value="Genomic_DNA"/>
</dbReference>
<dbReference type="NCBIfam" id="TIGR01494">
    <property type="entry name" value="ATPase_P-type"/>
    <property type="match status" value="2"/>
</dbReference>
<dbReference type="GO" id="GO:0043682">
    <property type="term" value="F:P-type divalent copper transporter activity"/>
    <property type="evidence" value="ECO:0007669"/>
    <property type="project" value="TreeGrafter"/>
</dbReference>
<dbReference type="InterPro" id="IPR027256">
    <property type="entry name" value="P-typ_ATPase_IB"/>
</dbReference>
<feature type="compositionally biased region" description="Basic and acidic residues" evidence="11">
    <location>
        <begin position="25"/>
        <end position="40"/>
    </location>
</feature>
<dbReference type="Gene3D" id="2.70.150.10">
    <property type="entry name" value="Calcium-transporting ATPase, cytoplasmic transduction domain A"/>
    <property type="match status" value="1"/>
</dbReference>
<dbReference type="Pfam" id="PF00702">
    <property type="entry name" value="Hydrolase"/>
    <property type="match status" value="1"/>
</dbReference>